<gene>
    <name evidence="3" type="ORF">CRG98_007375</name>
</gene>
<organism evidence="3 4">
    <name type="scientific">Punica granatum</name>
    <name type="common">Pomegranate</name>
    <dbReference type="NCBI Taxonomy" id="22663"/>
    <lineage>
        <taxon>Eukaryota</taxon>
        <taxon>Viridiplantae</taxon>
        <taxon>Streptophyta</taxon>
        <taxon>Embryophyta</taxon>
        <taxon>Tracheophyta</taxon>
        <taxon>Spermatophyta</taxon>
        <taxon>Magnoliopsida</taxon>
        <taxon>eudicotyledons</taxon>
        <taxon>Gunneridae</taxon>
        <taxon>Pentapetalae</taxon>
        <taxon>rosids</taxon>
        <taxon>malvids</taxon>
        <taxon>Myrtales</taxon>
        <taxon>Lythraceae</taxon>
        <taxon>Punica</taxon>
    </lineage>
</organism>
<reference evidence="3 4" key="1">
    <citation type="submission" date="2017-11" db="EMBL/GenBank/DDBJ databases">
        <title>De-novo sequencing of pomegranate (Punica granatum L.) genome.</title>
        <authorList>
            <person name="Akparov Z."/>
            <person name="Amiraslanov A."/>
            <person name="Hajiyeva S."/>
            <person name="Abbasov M."/>
            <person name="Kaur K."/>
            <person name="Hamwieh A."/>
            <person name="Solovyev V."/>
            <person name="Salamov A."/>
            <person name="Braich B."/>
            <person name="Kosarev P."/>
            <person name="Mahmoud A."/>
            <person name="Hajiyev E."/>
            <person name="Babayeva S."/>
            <person name="Izzatullayeva V."/>
            <person name="Mammadov A."/>
            <person name="Mammadov A."/>
            <person name="Sharifova S."/>
            <person name="Ojaghi J."/>
            <person name="Eynullazada K."/>
            <person name="Bayramov B."/>
            <person name="Abdulazimova A."/>
            <person name="Shahmuradov I."/>
        </authorList>
    </citation>
    <scope>NUCLEOTIDE SEQUENCE [LARGE SCALE GENOMIC DNA]</scope>
    <source>
        <strain evidence="4">cv. AG2017</strain>
        <tissue evidence="3">Leaf</tissue>
    </source>
</reference>
<protein>
    <recommendedName>
        <fullName evidence="5">Reverse transcriptase Ty1/copia-type domain-containing protein</fullName>
    </recommendedName>
</protein>
<comment type="caution">
    <text evidence="3">The sequence shown here is derived from an EMBL/GenBank/DDBJ whole genome shotgun (WGS) entry which is preliminary data.</text>
</comment>
<dbReference type="Pfam" id="PF14223">
    <property type="entry name" value="Retrotran_gag_2"/>
    <property type="match status" value="1"/>
</dbReference>
<name>A0A2I0KUU1_PUNGR</name>
<feature type="domain" description="Retroviral polymerase SH3-like" evidence="2">
    <location>
        <begin position="204"/>
        <end position="236"/>
    </location>
</feature>
<evidence type="ECO:0000313" key="4">
    <source>
        <dbReference type="Proteomes" id="UP000233551"/>
    </source>
</evidence>
<proteinExistence type="predicted"/>
<dbReference type="PANTHER" id="PTHR35317">
    <property type="entry name" value="OS04G0629600 PROTEIN"/>
    <property type="match status" value="1"/>
</dbReference>
<keyword evidence="4" id="KW-1185">Reference proteome</keyword>
<dbReference type="Pfam" id="PF25597">
    <property type="entry name" value="SH3_retrovirus"/>
    <property type="match status" value="1"/>
</dbReference>
<dbReference type="STRING" id="22663.A0A2I0KUU1"/>
<dbReference type="EMBL" id="PGOL01000335">
    <property type="protein sequence ID" value="PKI72238.1"/>
    <property type="molecule type" value="Genomic_DNA"/>
</dbReference>
<dbReference type="InterPro" id="IPR057670">
    <property type="entry name" value="SH3_retrovirus"/>
</dbReference>
<dbReference type="InterPro" id="IPR054722">
    <property type="entry name" value="PolX-like_BBD"/>
</dbReference>
<accession>A0A2I0KUU1</accession>
<dbReference type="AlphaFoldDB" id="A0A2I0KUU1"/>
<evidence type="ECO:0000313" key="3">
    <source>
        <dbReference type="EMBL" id="PKI72238.1"/>
    </source>
</evidence>
<evidence type="ECO:0008006" key="5">
    <source>
        <dbReference type="Google" id="ProtNLM"/>
    </source>
</evidence>
<evidence type="ECO:0000259" key="1">
    <source>
        <dbReference type="Pfam" id="PF22936"/>
    </source>
</evidence>
<sequence length="355" mass="40220">MEKFKSISEYFSRTLTLVNQMKANGETIRDQQIIEKVLRTFTLQFEYIVKSIEEPRDLSTTSVDELMGSLQKREKGKRDKSFGQKCSNVQAKIASSSSIGDEADKALLFMCDIAVENQKNVWYLDTGCSNHMCGVKELFSKLDGCFRSEVKFRNNSEVPIMGKGTISIKAKDGCPTKGLEQLKTPVEVWSDQTPSVNHLRVFGCIAYVRVPDELRKKLDDKSEKCIFLDYSDVTKGQESVSGETSSEEASQDEGWIQAMDDEIHVIEKNDTWELTPLPEGKKSIGVKSVYKMTYKPNGDIDMLEAHLLVKGYNQKLEIDYFELKGGGRYIKWMSSHHSSVEYLTKKCTWINGGPC</sequence>
<feature type="domain" description="Retrovirus-related Pol polyprotein from transposon TNT 1-94-like beta-barrel" evidence="1">
    <location>
        <begin position="122"/>
        <end position="177"/>
    </location>
</feature>
<dbReference type="Pfam" id="PF22936">
    <property type="entry name" value="Pol_BBD"/>
    <property type="match status" value="1"/>
</dbReference>
<dbReference type="PANTHER" id="PTHR35317:SF28">
    <property type="entry name" value="ZINC FINGER, CCHC-TYPE, RIBONUCLEASE H-LIKE DOMAIN, GAG-PRE-INTEGRASE DOMAIN PROTEIN-RELATED"/>
    <property type="match status" value="1"/>
</dbReference>
<dbReference type="Proteomes" id="UP000233551">
    <property type="component" value="Unassembled WGS sequence"/>
</dbReference>
<evidence type="ECO:0000259" key="2">
    <source>
        <dbReference type="Pfam" id="PF25597"/>
    </source>
</evidence>